<accession>A0A0D4CJ35</accession>
<sequence>MKTENEWRQDPEYVSLVKDLLEQPAVKRLAHYKQHHHSNRLQHSIAVSFDSYKLAKKMHLDYKSTARAGLLHDLFYYDWRTTKFNLGSHAFIHPRVALRNAEKITHLNKKERDIILKHMFGATMAVPRYMESLIVSMVDNYEAEHEFFGPLRKKLEQQKKVVDWHATPSKNSKKI</sequence>
<evidence type="ECO:0000313" key="3">
    <source>
        <dbReference type="Proteomes" id="UP000003645"/>
    </source>
</evidence>
<protein>
    <submittedName>
        <fullName evidence="2">Hydrolase</fullName>
    </submittedName>
</protein>
<reference evidence="2 3" key="1">
    <citation type="journal article" date="2012" name="J. Bacteriol.">
        <title>Genome sequence of Lactobacillus mucosae LM1, isolated from piglet feces.</title>
        <authorList>
            <person name="Lee J.H."/>
            <person name="Valeriano V.D."/>
            <person name="Shin Y.R."/>
            <person name="Chae J.P."/>
            <person name="Kim G.B."/>
            <person name="Ham J.S."/>
            <person name="Chun J."/>
            <person name="Kang D.K."/>
        </authorList>
    </citation>
    <scope>NUCLEOTIDE SEQUENCE [LARGE SCALE GENOMIC DNA]</scope>
    <source>
        <strain evidence="2 3">LM1</strain>
    </source>
</reference>
<keyword evidence="3" id="KW-1185">Reference proteome</keyword>
<dbReference type="SUPFAM" id="SSF109604">
    <property type="entry name" value="HD-domain/PDEase-like"/>
    <property type="match status" value="1"/>
</dbReference>
<keyword evidence="2" id="KW-0378">Hydrolase</keyword>
<dbReference type="EMBL" id="CP011013">
    <property type="protein sequence ID" value="AJT50162.1"/>
    <property type="molecule type" value="Genomic_DNA"/>
</dbReference>
<proteinExistence type="predicted"/>
<dbReference type="AlphaFoldDB" id="A0A0D4CJ35"/>
<dbReference type="GO" id="GO:0016787">
    <property type="term" value="F:hydrolase activity"/>
    <property type="evidence" value="ECO:0007669"/>
    <property type="project" value="UniProtKB-KW"/>
</dbReference>
<dbReference type="GeneID" id="57114573"/>
<dbReference type="InterPro" id="IPR006674">
    <property type="entry name" value="HD_domain"/>
</dbReference>
<feature type="domain" description="HD" evidence="1">
    <location>
        <begin position="40"/>
        <end position="143"/>
    </location>
</feature>
<gene>
    <name evidence="2" type="ORF">LBLM1_03140</name>
</gene>
<dbReference type="KEGG" id="lmu:LBLM1_03140"/>
<evidence type="ECO:0000259" key="1">
    <source>
        <dbReference type="Pfam" id="PF01966"/>
    </source>
</evidence>
<organism evidence="2 3">
    <name type="scientific">Limosilactobacillus mucosae LM1</name>
    <dbReference type="NCBI Taxonomy" id="1130798"/>
    <lineage>
        <taxon>Bacteria</taxon>
        <taxon>Bacillati</taxon>
        <taxon>Bacillota</taxon>
        <taxon>Bacilli</taxon>
        <taxon>Lactobacillales</taxon>
        <taxon>Lactobacillaceae</taxon>
        <taxon>Limosilactobacillus</taxon>
    </lineage>
</organism>
<dbReference type="Proteomes" id="UP000003645">
    <property type="component" value="Chromosome"/>
</dbReference>
<dbReference type="HOGENOM" id="CLU_104072_1_0_9"/>
<dbReference type="Gene3D" id="1.10.3210.10">
    <property type="entry name" value="Hypothetical protein af1432"/>
    <property type="match status" value="1"/>
</dbReference>
<dbReference type="RefSeq" id="WP_006499988.1">
    <property type="nucleotide sequence ID" value="NZ_CP011013.1"/>
</dbReference>
<evidence type="ECO:0000313" key="2">
    <source>
        <dbReference type="EMBL" id="AJT50162.1"/>
    </source>
</evidence>
<dbReference type="STRING" id="1130798.LBLM1_03140"/>
<dbReference type="Pfam" id="PF01966">
    <property type="entry name" value="HD"/>
    <property type="match status" value="1"/>
</dbReference>
<dbReference type="OrthoDB" id="360187at2"/>
<name>A0A0D4CJ35_LIMMU</name>